<name>A0A0F9M188_9ZZZZ</name>
<comment type="caution">
    <text evidence="6">The sequence shown here is derived from an EMBL/GenBank/DDBJ whole genome shotgun (WGS) entry which is preliminary data.</text>
</comment>
<dbReference type="GO" id="GO:0003824">
    <property type="term" value="F:catalytic activity"/>
    <property type="evidence" value="ECO:0007669"/>
    <property type="project" value="InterPro"/>
</dbReference>
<dbReference type="GO" id="GO:0046872">
    <property type="term" value="F:metal ion binding"/>
    <property type="evidence" value="ECO:0007669"/>
    <property type="project" value="UniProtKB-KW"/>
</dbReference>
<dbReference type="AlphaFoldDB" id="A0A0F9M188"/>
<keyword evidence="1" id="KW-0949">S-adenosyl-L-methionine</keyword>
<dbReference type="SFLD" id="SFLDS00029">
    <property type="entry name" value="Radical_SAM"/>
    <property type="match status" value="1"/>
</dbReference>
<dbReference type="InterPro" id="IPR007197">
    <property type="entry name" value="rSAM"/>
</dbReference>
<dbReference type="InterPro" id="IPR058240">
    <property type="entry name" value="rSAM_sf"/>
</dbReference>
<dbReference type="InterPro" id="IPR013785">
    <property type="entry name" value="Aldolase_TIM"/>
</dbReference>
<keyword evidence="3" id="KW-0408">Iron</keyword>
<dbReference type="Pfam" id="PF04055">
    <property type="entry name" value="Radical_SAM"/>
    <property type="match status" value="1"/>
</dbReference>
<evidence type="ECO:0000256" key="4">
    <source>
        <dbReference type="ARBA" id="ARBA00023014"/>
    </source>
</evidence>
<evidence type="ECO:0000256" key="2">
    <source>
        <dbReference type="ARBA" id="ARBA00022723"/>
    </source>
</evidence>
<evidence type="ECO:0000259" key="5">
    <source>
        <dbReference type="Pfam" id="PF04055"/>
    </source>
</evidence>
<gene>
    <name evidence="6" type="ORF">LCGC14_1130310</name>
</gene>
<proteinExistence type="predicted"/>
<evidence type="ECO:0000313" key="6">
    <source>
        <dbReference type="EMBL" id="KKN01190.1"/>
    </source>
</evidence>
<dbReference type="GO" id="GO:0051536">
    <property type="term" value="F:iron-sulfur cluster binding"/>
    <property type="evidence" value="ECO:0007669"/>
    <property type="project" value="UniProtKB-KW"/>
</dbReference>
<dbReference type="Gene3D" id="3.20.20.70">
    <property type="entry name" value="Aldolase class I"/>
    <property type="match status" value="1"/>
</dbReference>
<dbReference type="PANTHER" id="PTHR11228:SF7">
    <property type="entry name" value="PQQA PEPTIDE CYCLASE"/>
    <property type="match status" value="1"/>
</dbReference>
<evidence type="ECO:0000256" key="1">
    <source>
        <dbReference type="ARBA" id="ARBA00022691"/>
    </source>
</evidence>
<reference evidence="6" key="1">
    <citation type="journal article" date="2015" name="Nature">
        <title>Complex archaea that bridge the gap between prokaryotes and eukaryotes.</title>
        <authorList>
            <person name="Spang A."/>
            <person name="Saw J.H."/>
            <person name="Jorgensen S.L."/>
            <person name="Zaremba-Niedzwiedzka K."/>
            <person name="Martijn J."/>
            <person name="Lind A.E."/>
            <person name="van Eijk R."/>
            <person name="Schleper C."/>
            <person name="Guy L."/>
            <person name="Ettema T.J."/>
        </authorList>
    </citation>
    <scope>NUCLEOTIDE SEQUENCE</scope>
</reference>
<organism evidence="6">
    <name type="scientific">marine sediment metagenome</name>
    <dbReference type="NCBI Taxonomy" id="412755"/>
    <lineage>
        <taxon>unclassified sequences</taxon>
        <taxon>metagenomes</taxon>
        <taxon>ecological metagenomes</taxon>
    </lineage>
</organism>
<dbReference type="EMBL" id="LAZR01005289">
    <property type="protein sequence ID" value="KKN01190.1"/>
    <property type="molecule type" value="Genomic_DNA"/>
</dbReference>
<keyword evidence="2" id="KW-0479">Metal-binding</keyword>
<protein>
    <recommendedName>
        <fullName evidence="5">Radical SAM core domain-containing protein</fullName>
    </recommendedName>
</protein>
<feature type="domain" description="Radical SAM core" evidence="5">
    <location>
        <begin position="7"/>
        <end position="94"/>
    </location>
</feature>
<sequence length="219" mass="24804">MTHSVYIQITTKCNMSCGHCIFNCYSHGHDMSLEIFEKALRCTGQHMTIGGGEPTVHPEFWEMLALTIAKRRKHSWLSCIGVVTNGKKTQDAKKLLGLAKDGKIYCRLAIDQYHEPIDPETITLFLDAQREYNDVSVVEHIEDQNLISSGRCNWGREYCNENTMLIKSDGQIFQCICSDSPCIGDVHGFSESLSMSGCHAMTNDKKMYRLEESLKKLVE</sequence>
<dbReference type="InterPro" id="IPR050377">
    <property type="entry name" value="Radical_SAM_PqqE_MftC-like"/>
</dbReference>
<keyword evidence="4" id="KW-0411">Iron-sulfur</keyword>
<dbReference type="SUPFAM" id="SSF102114">
    <property type="entry name" value="Radical SAM enzymes"/>
    <property type="match status" value="1"/>
</dbReference>
<dbReference type="CDD" id="cd01335">
    <property type="entry name" value="Radical_SAM"/>
    <property type="match status" value="1"/>
</dbReference>
<evidence type="ECO:0000256" key="3">
    <source>
        <dbReference type="ARBA" id="ARBA00023004"/>
    </source>
</evidence>
<accession>A0A0F9M188</accession>
<dbReference type="PANTHER" id="PTHR11228">
    <property type="entry name" value="RADICAL SAM DOMAIN PROTEIN"/>
    <property type="match status" value="1"/>
</dbReference>